<keyword evidence="6" id="KW-1185">Reference proteome</keyword>
<evidence type="ECO:0000259" key="3">
    <source>
        <dbReference type="PROSITE" id="PS50883"/>
    </source>
</evidence>
<accession>A0ABX8AJR0</accession>
<evidence type="ECO:0000256" key="2">
    <source>
        <dbReference type="SAM" id="Phobius"/>
    </source>
</evidence>
<dbReference type="InterPro" id="IPR035919">
    <property type="entry name" value="EAL_sf"/>
</dbReference>
<dbReference type="InterPro" id="IPR000160">
    <property type="entry name" value="GGDEF_dom"/>
</dbReference>
<sequence>MPVRRNLIRWLILVGTLLVVAITVGTAMTVNNFRKRAIANSNRELENTVLLLSRHFDQQFQELQRTQKGLTAQLMTNGIMTPESFTHSMSGYEAHLMLKSKVDDEIAGDLTVLDAEGRLINWSGSWPPPDLDLADREYYQTIKQQAFRDEEIVQPIKSRITGEWKTLFARRINGPKGEFFGVITRGIEPLQLERFFASVSLGENATVSMFHRNGTLLARYPQVRSHIGRVYKGSPLLEHLRFSDDPATLRTVSPIDNTDRLGSVRLLRDFPIALIATTSVENALADWRSQTRFLVILAAASALIVTGLLFLIIRHIRRQNERAQRELTLEKNRLDTAINNMTQGLVLFDAETRVVIRNERYLDMYHLTPDDVPPGMLFRDLILLRQSNGSFMGDVDEYVTNAISNIGKITSKVAQTADGRSIMVWGRPVADGGWVATHEDITERRQAEEKIVHLAHYDALTDLPNRTLFRTELERELKRVERGTQCAVLYIDIDEFKGINDSLGHPVGDALLKEIARRLRACVRNSDVVARLGGDEFAIVQTNVDSHANITDLVARIYATIREPFECLGHRLLTDASIGIAMAPRDGNNLDELLKNADLAMYGAKAEGRRTFRFFEPQMDAKVKARRMLELDLRQAMADDDFAAGGFEVHYQPLLSLRDDAITGCEALLRWRHPERGMISPADFIPVAEEIGAINELGEWVLSTACKEAAHWPDTVKIAVNVSPVQFRGASLPLKVASALAASGLPARRLELEITEAVLIRDDETALEILHGLREIGVRIALDDFGTGYSSLSYLQRFPFDKIKIDRSFVTDIAEAHGSSSIVQAVVNIASSRHMTTTAEGVETLPQKELLRALGCTEMQGYLFSPPKPAAVVRELLIQNDTASGAAA</sequence>
<keyword evidence="2" id="KW-0812">Transmembrane</keyword>
<dbReference type="CDD" id="cd01948">
    <property type="entry name" value="EAL"/>
    <property type="match status" value="1"/>
</dbReference>
<dbReference type="PANTHER" id="PTHR44757:SF2">
    <property type="entry name" value="BIOFILM ARCHITECTURE MAINTENANCE PROTEIN MBAA"/>
    <property type="match status" value="1"/>
</dbReference>
<dbReference type="SUPFAM" id="SSF141868">
    <property type="entry name" value="EAL domain-like"/>
    <property type="match status" value="1"/>
</dbReference>
<feature type="domain" description="EAL" evidence="3">
    <location>
        <begin position="626"/>
        <end position="881"/>
    </location>
</feature>
<dbReference type="Pfam" id="PF00990">
    <property type="entry name" value="GGDEF"/>
    <property type="match status" value="1"/>
</dbReference>
<evidence type="ECO:0000313" key="5">
    <source>
        <dbReference type="EMBL" id="QUS42585.1"/>
    </source>
</evidence>
<evidence type="ECO:0000259" key="4">
    <source>
        <dbReference type="PROSITE" id="PS50887"/>
    </source>
</evidence>
<dbReference type="PROSITE" id="PS50883">
    <property type="entry name" value="EAL"/>
    <property type="match status" value="1"/>
</dbReference>
<dbReference type="Pfam" id="PF12860">
    <property type="entry name" value="PAS_7"/>
    <property type="match status" value="1"/>
</dbReference>
<dbReference type="PROSITE" id="PS50887">
    <property type="entry name" value="GGDEF"/>
    <property type="match status" value="1"/>
</dbReference>
<dbReference type="SMART" id="SM00052">
    <property type="entry name" value="EAL"/>
    <property type="match status" value="1"/>
</dbReference>
<dbReference type="Pfam" id="PF00563">
    <property type="entry name" value="EAL"/>
    <property type="match status" value="1"/>
</dbReference>
<evidence type="ECO:0000313" key="6">
    <source>
        <dbReference type="Proteomes" id="UP000682843"/>
    </source>
</evidence>
<reference evidence="5 6" key="1">
    <citation type="submission" date="2019-02" db="EMBL/GenBank/DDBJ databases">
        <title>Emended description of the genus Rhodopseudomonas and description of Rhodopseudomonas albus sp. nov., a non-phototrophic, heavy-metal-tolerant bacterium isolated from garden soil.</title>
        <authorList>
            <person name="Bao Z."/>
            <person name="Cao W.W."/>
            <person name="Sato Y."/>
            <person name="Nishizawa T."/>
            <person name="Zhao J."/>
            <person name="Guo Y."/>
            <person name="Ohta H."/>
        </authorList>
    </citation>
    <scope>NUCLEOTIDE SEQUENCE [LARGE SCALE GENOMIC DNA]</scope>
    <source>
        <strain evidence="5 6">SK50-23</strain>
    </source>
</reference>
<dbReference type="InterPro" id="IPR043128">
    <property type="entry name" value="Rev_trsase/Diguanyl_cyclase"/>
</dbReference>
<dbReference type="InterPro" id="IPR001633">
    <property type="entry name" value="EAL_dom"/>
</dbReference>
<gene>
    <name evidence="5" type="ORF">RPMA_25755</name>
</gene>
<dbReference type="InterPro" id="IPR054327">
    <property type="entry name" value="His-kinase-like_sensor"/>
</dbReference>
<proteinExistence type="predicted"/>
<dbReference type="PANTHER" id="PTHR44757">
    <property type="entry name" value="DIGUANYLATE CYCLASE DGCP"/>
    <property type="match status" value="1"/>
</dbReference>
<dbReference type="Pfam" id="PF22588">
    <property type="entry name" value="dCache_1_like"/>
    <property type="match status" value="1"/>
</dbReference>
<dbReference type="InterPro" id="IPR029787">
    <property type="entry name" value="Nucleotide_cyclase"/>
</dbReference>
<feature type="domain" description="GGDEF" evidence="4">
    <location>
        <begin position="484"/>
        <end position="617"/>
    </location>
</feature>
<dbReference type="CDD" id="cd01949">
    <property type="entry name" value="GGDEF"/>
    <property type="match status" value="1"/>
</dbReference>
<dbReference type="EMBL" id="CP036498">
    <property type="protein sequence ID" value="QUS42585.1"/>
    <property type="molecule type" value="Genomic_DNA"/>
</dbReference>
<dbReference type="SMART" id="SM00267">
    <property type="entry name" value="GGDEF"/>
    <property type="match status" value="1"/>
</dbReference>
<organism evidence="5 6">
    <name type="scientific">Tardiphaga alba</name>
    <dbReference type="NCBI Taxonomy" id="340268"/>
    <lineage>
        <taxon>Bacteria</taxon>
        <taxon>Pseudomonadati</taxon>
        <taxon>Pseudomonadota</taxon>
        <taxon>Alphaproteobacteria</taxon>
        <taxon>Hyphomicrobiales</taxon>
        <taxon>Nitrobacteraceae</taxon>
        <taxon>Tardiphaga</taxon>
    </lineage>
</organism>
<dbReference type="SUPFAM" id="SSF55073">
    <property type="entry name" value="Nucleotide cyclase"/>
    <property type="match status" value="1"/>
</dbReference>
<dbReference type="InterPro" id="IPR035965">
    <property type="entry name" value="PAS-like_dom_sf"/>
</dbReference>
<dbReference type="CDD" id="cd12915">
    <property type="entry name" value="PDC2_DGC_like"/>
    <property type="match status" value="1"/>
</dbReference>
<evidence type="ECO:0000256" key="1">
    <source>
        <dbReference type="SAM" id="Coils"/>
    </source>
</evidence>
<dbReference type="Gene3D" id="3.20.20.450">
    <property type="entry name" value="EAL domain"/>
    <property type="match status" value="1"/>
</dbReference>
<dbReference type="Gene3D" id="3.30.450.20">
    <property type="entry name" value="PAS domain"/>
    <property type="match status" value="3"/>
</dbReference>
<keyword evidence="1" id="KW-0175">Coiled coil</keyword>
<feature type="transmembrane region" description="Helical" evidence="2">
    <location>
        <begin position="293"/>
        <end position="313"/>
    </location>
</feature>
<dbReference type="Gene3D" id="3.30.70.270">
    <property type="match status" value="1"/>
</dbReference>
<name>A0ABX8AJR0_9BRAD</name>
<protein>
    <submittedName>
        <fullName evidence="5">EAL domain-containing protein</fullName>
    </submittedName>
</protein>
<dbReference type="InterPro" id="IPR052155">
    <property type="entry name" value="Biofilm_reg_signaling"/>
</dbReference>
<dbReference type="Proteomes" id="UP000682843">
    <property type="component" value="Chromosome"/>
</dbReference>
<dbReference type="NCBIfam" id="TIGR00254">
    <property type="entry name" value="GGDEF"/>
    <property type="match status" value="1"/>
</dbReference>
<keyword evidence="2" id="KW-1133">Transmembrane helix</keyword>
<keyword evidence="2" id="KW-0472">Membrane</keyword>
<dbReference type="CDD" id="cd12914">
    <property type="entry name" value="PDC1_DGC_like"/>
    <property type="match status" value="1"/>
</dbReference>
<dbReference type="SUPFAM" id="SSF55785">
    <property type="entry name" value="PYP-like sensor domain (PAS domain)"/>
    <property type="match status" value="1"/>
</dbReference>
<feature type="coiled-coil region" evidence="1">
    <location>
        <begin position="313"/>
        <end position="340"/>
    </location>
</feature>